<dbReference type="GO" id="GO:0007166">
    <property type="term" value="P:cell surface receptor signaling pathway"/>
    <property type="evidence" value="ECO:0007669"/>
    <property type="project" value="TreeGrafter"/>
</dbReference>
<evidence type="ECO:0000313" key="5">
    <source>
        <dbReference type="Proteomes" id="UP000007648"/>
    </source>
</evidence>
<keyword evidence="1" id="KW-0732">Signal</keyword>
<evidence type="ECO:0000256" key="2">
    <source>
        <dbReference type="ARBA" id="ARBA00022859"/>
    </source>
</evidence>
<dbReference type="GO" id="GO:0005886">
    <property type="term" value="C:plasma membrane"/>
    <property type="evidence" value="ECO:0007669"/>
    <property type="project" value="TreeGrafter"/>
</dbReference>
<dbReference type="STRING" id="9305.ENSSHAP00000005684"/>
<reference evidence="4" key="2">
    <citation type="submission" date="2025-08" db="UniProtKB">
        <authorList>
            <consortium name="Ensembl"/>
        </authorList>
    </citation>
    <scope>IDENTIFICATION</scope>
</reference>
<dbReference type="Ensembl" id="ENSSHAT00000005738.2">
    <property type="protein sequence ID" value="ENSSHAP00000005684.2"/>
    <property type="gene ID" value="ENSSHAG00000004966.2"/>
</dbReference>
<accession>G3VR79</accession>
<dbReference type="Gene3D" id="2.60.40.10">
    <property type="entry name" value="Immunoglobulins"/>
    <property type="match status" value="1"/>
</dbReference>
<dbReference type="InterPro" id="IPR050413">
    <property type="entry name" value="TCR_beta_variable"/>
</dbReference>
<dbReference type="PROSITE" id="PS50835">
    <property type="entry name" value="IG_LIKE"/>
    <property type="match status" value="1"/>
</dbReference>
<dbReference type="HOGENOM" id="CLU_077975_9_4_1"/>
<dbReference type="Proteomes" id="UP000007648">
    <property type="component" value="Unassembled WGS sequence"/>
</dbReference>
<proteinExistence type="predicted"/>
<dbReference type="GO" id="GO:0002376">
    <property type="term" value="P:immune system process"/>
    <property type="evidence" value="ECO:0007669"/>
    <property type="project" value="UniProtKB-KW"/>
</dbReference>
<organism evidence="4 5">
    <name type="scientific">Sarcophilus harrisii</name>
    <name type="common">Tasmanian devil</name>
    <name type="synonym">Sarcophilus laniarius</name>
    <dbReference type="NCBI Taxonomy" id="9305"/>
    <lineage>
        <taxon>Eukaryota</taxon>
        <taxon>Metazoa</taxon>
        <taxon>Chordata</taxon>
        <taxon>Craniata</taxon>
        <taxon>Vertebrata</taxon>
        <taxon>Euteleostomi</taxon>
        <taxon>Mammalia</taxon>
        <taxon>Metatheria</taxon>
        <taxon>Dasyuromorphia</taxon>
        <taxon>Dasyuridae</taxon>
        <taxon>Sarcophilus</taxon>
    </lineage>
</organism>
<reference evidence="4" key="3">
    <citation type="submission" date="2025-09" db="UniProtKB">
        <authorList>
            <consortium name="Ensembl"/>
        </authorList>
    </citation>
    <scope>IDENTIFICATION</scope>
</reference>
<dbReference type="GeneTree" id="ENSGT00940000155819"/>
<evidence type="ECO:0000259" key="3">
    <source>
        <dbReference type="PROSITE" id="PS50835"/>
    </source>
</evidence>
<dbReference type="eggNOG" id="ENOG502SA48">
    <property type="taxonomic scope" value="Eukaryota"/>
</dbReference>
<dbReference type="PANTHER" id="PTHR23268:SF14">
    <property type="entry name" value="T CELL RECEPTOR BETA VARIABLE 12-3-RELATED"/>
    <property type="match status" value="1"/>
</dbReference>
<feature type="domain" description="Ig-like" evidence="3">
    <location>
        <begin position="22"/>
        <end position="116"/>
    </location>
</feature>
<protein>
    <recommendedName>
        <fullName evidence="3">Ig-like domain-containing protein</fullName>
    </recommendedName>
</protein>
<keyword evidence="5" id="KW-1185">Reference proteome</keyword>
<keyword evidence="2" id="KW-0391">Immunity</keyword>
<dbReference type="Pfam" id="PF07686">
    <property type="entry name" value="V-set"/>
    <property type="match status" value="1"/>
</dbReference>
<dbReference type="PANTHER" id="PTHR23268">
    <property type="entry name" value="T-CELL RECEPTOR BETA CHAIN"/>
    <property type="match status" value="1"/>
</dbReference>
<dbReference type="InterPro" id="IPR007110">
    <property type="entry name" value="Ig-like_dom"/>
</dbReference>
<dbReference type="InParanoid" id="G3VR79"/>
<dbReference type="SUPFAM" id="SSF48726">
    <property type="entry name" value="Immunoglobulin"/>
    <property type="match status" value="1"/>
</dbReference>
<dbReference type="InterPro" id="IPR013783">
    <property type="entry name" value="Ig-like_fold"/>
</dbReference>
<dbReference type="InterPro" id="IPR013106">
    <property type="entry name" value="Ig_V-set"/>
</dbReference>
<name>G3VR79_SARHA</name>
<dbReference type="AlphaFoldDB" id="G3VR79"/>
<evidence type="ECO:0000313" key="4">
    <source>
        <dbReference type="Ensembl" id="ENSSHAP00000005684.2"/>
    </source>
</evidence>
<reference evidence="4 5" key="1">
    <citation type="journal article" date="2011" name="Proc. Natl. Acad. Sci. U.S.A.">
        <title>Genetic diversity and population structure of the endangered marsupial Sarcophilus harrisii (Tasmanian devil).</title>
        <authorList>
            <person name="Miller W."/>
            <person name="Hayes V.M."/>
            <person name="Ratan A."/>
            <person name="Petersen D.C."/>
            <person name="Wittekindt N.E."/>
            <person name="Miller J."/>
            <person name="Walenz B."/>
            <person name="Knight J."/>
            <person name="Qi J."/>
            <person name="Zhao F."/>
            <person name="Wang Q."/>
            <person name="Bedoya-Reina O.C."/>
            <person name="Katiyar N."/>
            <person name="Tomsho L.P."/>
            <person name="Kasson L.M."/>
            <person name="Hardie R.A."/>
            <person name="Woodbridge P."/>
            <person name="Tindall E.A."/>
            <person name="Bertelsen M.F."/>
            <person name="Dixon D."/>
            <person name="Pyecroft S."/>
            <person name="Helgen K.M."/>
            <person name="Lesk A.M."/>
            <person name="Pringle T.H."/>
            <person name="Patterson N."/>
            <person name="Zhang Y."/>
            <person name="Kreiss A."/>
            <person name="Woods G.M."/>
            <person name="Jones M.E."/>
            <person name="Schuster S.C."/>
        </authorList>
    </citation>
    <scope>NUCLEOTIDE SEQUENCE [LARGE SCALE GENOMIC DNA]</scope>
</reference>
<evidence type="ECO:0000256" key="1">
    <source>
        <dbReference type="ARBA" id="ARBA00022729"/>
    </source>
</evidence>
<sequence>MNSYQILYCVTICLLRTGYMEDKVTQTPRHLVTARGENIMLRCDPIKIHVYIFWYRLLLEEELKFMGYLQNEKILDKSGVPKTRFSIDWPRNSSSNLNIQFTEPQDSAIYFCSSSL</sequence>
<dbReference type="InterPro" id="IPR036179">
    <property type="entry name" value="Ig-like_dom_sf"/>
</dbReference>